<gene>
    <name evidence="2" type="ORF">AB1Y20_000790</name>
</gene>
<evidence type="ECO:0000313" key="3">
    <source>
        <dbReference type="Proteomes" id="UP001515480"/>
    </source>
</evidence>
<dbReference type="EMBL" id="JBGBPQ010000001">
    <property type="protein sequence ID" value="KAL1529859.1"/>
    <property type="molecule type" value="Genomic_DNA"/>
</dbReference>
<organism evidence="2 3">
    <name type="scientific">Prymnesium parvum</name>
    <name type="common">Toxic golden alga</name>
    <dbReference type="NCBI Taxonomy" id="97485"/>
    <lineage>
        <taxon>Eukaryota</taxon>
        <taxon>Haptista</taxon>
        <taxon>Haptophyta</taxon>
        <taxon>Prymnesiophyceae</taxon>
        <taxon>Prymnesiales</taxon>
        <taxon>Prymnesiaceae</taxon>
        <taxon>Prymnesium</taxon>
    </lineage>
</organism>
<sequence>MVPRAKSSRVSAGSQLKIGSMVRVKWMMGKEVHPSERASRGKYFSAMVTERHEDGTYDVVFEDRSVETGVSACNIQRLQTEEELSLQMHEDIVRFHGEAELPVSVRSALSHRAQKMQSAAHAPREAAAAGHIRRCKRAAAEPKSGSLERAARQQRAAHPGAVVDLFGRDSEEEDWLSHSNASAPAAKGEPLACSSAAAGSSCAGGGLPWNAQAPSASSPDATSGWYDSFQRQSTGARLSSDPHPRLRPSAQKLILISEALNIPAGLSREQAVAVALQECKLTAGRSVEHDIETIFQFLRIDPGLIRNYYPS</sequence>
<protein>
    <submittedName>
        <fullName evidence="2">Uncharacterized protein</fullName>
    </submittedName>
</protein>
<keyword evidence="3" id="KW-1185">Reference proteome</keyword>
<reference evidence="2 3" key="1">
    <citation type="journal article" date="2024" name="Science">
        <title>Giant polyketide synthase enzymes in the biosynthesis of giant marine polyether toxins.</title>
        <authorList>
            <person name="Fallon T.R."/>
            <person name="Shende V.V."/>
            <person name="Wierzbicki I.H."/>
            <person name="Pendleton A.L."/>
            <person name="Watervoot N.F."/>
            <person name="Auber R.P."/>
            <person name="Gonzalez D.J."/>
            <person name="Wisecaver J.H."/>
            <person name="Moore B.S."/>
        </authorList>
    </citation>
    <scope>NUCLEOTIDE SEQUENCE [LARGE SCALE GENOMIC DNA]</scope>
    <source>
        <strain evidence="2 3">12B1</strain>
    </source>
</reference>
<dbReference type="AlphaFoldDB" id="A0AB34K5X5"/>
<dbReference type="CDD" id="cd04508">
    <property type="entry name" value="Tudor_SF"/>
    <property type="match status" value="1"/>
</dbReference>
<evidence type="ECO:0000313" key="2">
    <source>
        <dbReference type="EMBL" id="KAL1529859.1"/>
    </source>
</evidence>
<proteinExistence type="predicted"/>
<evidence type="ECO:0000256" key="1">
    <source>
        <dbReference type="SAM" id="MobiDB-lite"/>
    </source>
</evidence>
<name>A0AB34K5X5_PRYPA</name>
<feature type="region of interest" description="Disordered" evidence="1">
    <location>
        <begin position="136"/>
        <end position="162"/>
    </location>
</feature>
<comment type="caution">
    <text evidence="2">The sequence shown here is derived from an EMBL/GenBank/DDBJ whole genome shotgun (WGS) entry which is preliminary data.</text>
</comment>
<dbReference type="Gene3D" id="2.30.30.140">
    <property type="match status" value="1"/>
</dbReference>
<accession>A0AB34K5X5</accession>
<dbReference type="Proteomes" id="UP001515480">
    <property type="component" value="Unassembled WGS sequence"/>
</dbReference>